<dbReference type="InterPro" id="IPR036396">
    <property type="entry name" value="Cyt_P450_sf"/>
</dbReference>
<sequence length="552" mass="62052">MYANSLPLHCTVAAGCGLLAHLLYFIHGEKDGKALRIIIAHLNAEVLLSAYLIRYLGISKQYLSFNTAINLSYFGALFFSIVAYRLAFHRLRHFPGPLGAKLTKAYGLWMARNVKYIDELCKLHQTYGDVVRVGPNELSIRNVETLLAVNGPGSKCTKGTFYEPLSEQGEYALAVTRDKAHHKQRRQVWEKAFNSKSLKAYEPRVKSSVDDLLSQIAAHEGKPMEVSHWALLFVFDVMGKVGFSEDWGAVKDGRPNPILHLLEALFTPLGRLGRWIWPIGFFVDTGLGNEDREAFEAWSNKLLAVRQKEGREGSIDIATFLIESFHEAPNFKAGLHNQNLLNGEGQPVMIAATDTVSNSISWVFYHVARSASLQREIYQAIKPLFTQGDEAITHISLSQIPLLDAVINEAMRLHSSATVGGSRMTPSEGLQVGDLYIPGDVNVYIPPHALHLDERYFERATEFLPERWMTAPKLIKDKRAFAPFTIGTYNCVGRQLALMELRYLLAYTVWNYEFAYAPGENGRRMEEESLDLVIMKAGKLDVVFKKRESVGL</sequence>
<accession>A0A2J6R492</accession>
<keyword evidence="10" id="KW-1185">Reference proteome</keyword>
<keyword evidence="8" id="KW-1133">Transmembrane helix</keyword>
<dbReference type="OrthoDB" id="6692864at2759"/>
<comment type="similarity">
    <text evidence="2">Belongs to the cytochrome P450 family.</text>
</comment>
<proteinExistence type="inferred from homology"/>
<evidence type="ECO:0000313" key="10">
    <source>
        <dbReference type="Proteomes" id="UP000235786"/>
    </source>
</evidence>
<protein>
    <submittedName>
        <fullName evidence="9">Cytochrome P450</fullName>
    </submittedName>
</protein>
<dbReference type="EMBL" id="KZ613956">
    <property type="protein sequence ID" value="PMD33323.1"/>
    <property type="molecule type" value="Genomic_DNA"/>
</dbReference>
<evidence type="ECO:0000256" key="7">
    <source>
        <dbReference type="PIRSR" id="PIRSR602401-1"/>
    </source>
</evidence>
<dbReference type="Gene3D" id="1.10.630.10">
    <property type="entry name" value="Cytochrome P450"/>
    <property type="match status" value="1"/>
</dbReference>
<dbReference type="SUPFAM" id="SSF48264">
    <property type="entry name" value="Cytochrome P450"/>
    <property type="match status" value="1"/>
</dbReference>
<dbReference type="PRINTS" id="PR00385">
    <property type="entry name" value="P450"/>
</dbReference>
<feature type="transmembrane region" description="Helical" evidence="8">
    <location>
        <begin position="6"/>
        <end position="26"/>
    </location>
</feature>
<dbReference type="Proteomes" id="UP000235786">
    <property type="component" value="Unassembled WGS sequence"/>
</dbReference>
<keyword evidence="4" id="KW-0560">Oxidoreductase</keyword>
<evidence type="ECO:0000313" key="9">
    <source>
        <dbReference type="EMBL" id="PMD33323.1"/>
    </source>
</evidence>
<dbReference type="InterPro" id="IPR002401">
    <property type="entry name" value="Cyt_P450_E_grp-I"/>
</dbReference>
<keyword evidence="7" id="KW-0349">Heme</keyword>
<dbReference type="GO" id="GO:0016705">
    <property type="term" value="F:oxidoreductase activity, acting on paired donors, with incorporation or reduction of molecular oxygen"/>
    <property type="evidence" value="ECO:0007669"/>
    <property type="project" value="InterPro"/>
</dbReference>
<dbReference type="Pfam" id="PF00067">
    <property type="entry name" value="p450"/>
    <property type="match status" value="1"/>
</dbReference>
<dbReference type="STRING" id="1149755.A0A2J6R492"/>
<evidence type="ECO:0000256" key="6">
    <source>
        <dbReference type="ARBA" id="ARBA00023033"/>
    </source>
</evidence>
<name>A0A2J6R492_HYAVF</name>
<dbReference type="PRINTS" id="PR00463">
    <property type="entry name" value="EP450I"/>
</dbReference>
<comment type="cofactor">
    <cofactor evidence="1 7">
        <name>heme</name>
        <dbReference type="ChEBI" id="CHEBI:30413"/>
    </cofactor>
</comment>
<dbReference type="InterPro" id="IPR001128">
    <property type="entry name" value="Cyt_P450"/>
</dbReference>
<dbReference type="InterPro" id="IPR050121">
    <property type="entry name" value="Cytochrome_P450_monoxygenase"/>
</dbReference>
<organism evidence="9 10">
    <name type="scientific">Hyaloscypha variabilis (strain UAMH 11265 / GT02V1 / F)</name>
    <name type="common">Meliniomyces variabilis</name>
    <dbReference type="NCBI Taxonomy" id="1149755"/>
    <lineage>
        <taxon>Eukaryota</taxon>
        <taxon>Fungi</taxon>
        <taxon>Dikarya</taxon>
        <taxon>Ascomycota</taxon>
        <taxon>Pezizomycotina</taxon>
        <taxon>Leotiomycetes</taxon>
        <taxon>Helotiales</taxon>
        <taxon>Hyaloscyphaceae</taxon>
        <taxon>Hyaloscypha</taxon>
        <taxon>Hyaloscypha variabilis</taxon>
    </lineage>
</organism>
<evidence type="ECO:0000256" key="3">
    <source>
        <dbReference type="ARBA" id="ARBA00022723"/>
    </source>
</evidence>
<dbReference type="PANTHER" id="PTHR24305:SF187">
    <property type="entry name" value="P450, PUTATIVE (EUROFUNG)-RELATED"/>
    <property type="match status" value="1"/>
</dbReference>
<evidence type="ECO:0000256" key="5">
    <source>
        <dbReference type="ARBA" id="ARBA00023004"/>
    </source>
</evidence>
<keyword evidence="3 7" id="KW-0479">Metal-binding</keyword>
<dbReference type="CDD" id="cd11061">
    <property type="entry name" value="CYP67-like"/>
    <property type="match status" value="1"/>
</dbReference>
<dbReference type="GO" id="GO:0005506">
    <property type="term" value="F:iron ion binding"/>
    <property type="evidence" value="ECO:0007669"/>
    <property type="project" value="InterPro"/>
</dbReference>
<evidence type="ECO:0000256" key="2">
    <source>
        <dbReference type="ARBA" id="ARBA00010617"/>
    </source>
</evidence>
<gene>
    <name evidence="9" type="ORF">L207DRAFT_498819</name>
</gene>
<dbReference type="GO" id="GO:0020037">
    <property type="term" value="F:heme binding"/>
    <property type="evidence" value="ECO:0007669"/>
    <property type="project" value="InterPro"/>
</dbReference>
<keyword evidence="8" id="KW-0812">Transmembrane</keyword>
<keyword evidence="6" id="KW-0503">Monooxygenase</keyword>
<keyword evidence="8" id="KW-0472">Membrane</keyword>
<reference evidence="9 10" key="1">
    <citation type="submission" date="2016-04" db="EMBL/GenBank/DDBJ databases">
        <title>A degradative enzymes factory behind the ericoid mycorrhizal symbiosis.</title>
        <authorList>
            <consortium name="DOE Joint Genome Institute"/>
            <person name="Martino E."/>
            <person name="Morin E."/>
            <person name="Grelet G."/>
            <person name="Kuo A."/>
            <person name="Kohler A."/>
            <person name="Daghino S."/>
            <person name="Barry K."/>
            <person name="Choi C."/>
            <person name="Cichocki N."/>
            <person name="Clum A."/>
            <person name="Copeland A."/>
            <person name="Hainaut M."/>
            <person name="Haridas S."/>
            <person name="Labutti K."/>
            <person name="Lindquist E."/>
            <person name="Lipzen A."/>
            <person name="Khouja H.-R."/>
            <person name="Murat C."/>
            <person name="Ohm R."/>
            <person name="Olson A."/>
            <person name="Spatafora J."/>
            <person name="Veneault-Fourrey C."/>
            <person name="Henrissat B."/>
            <person name="Grigoriev I."/>
            <person name="Martin F."/>
            <person name="Perotto S."/>
        </authorList>
    </citation>
    <scope>NUCLEOTIDE SEQUENCE [LARGE SCALE GENOMIC DNA]</scope>
    <source>
        <strain evidence="9 10">F</strain>
    </source>
</reference>
<feature type="binding site" description="axial binding residue" evidence="7">
    <location>
        <position position="491"/>
    </location>
    <ligand>
        <name>heme</name>
        <dbReference type="ChEBI" id="CHEBI:30413"/>
    </ligand>
    <ligandPart>
        <name>Fe</name>
        <dbReference type="ChEBI" id="CHEBI:18248"/>
    </ligandPart>
</feature>
<keyword evidence="5 7" id="KW-0408">Iron</keyword>
<dbReference type="GO" id="GO:0004497">
    <property type="term" value="F:monooxygenase activity"/>
    <property type="evidence" value="ECO:0007669"/>
    <property type="project" value="UniProtKB-KW"/>
</dbReference>
<evidence type="ECO:0000256" key="1">
    <source>
        <dbReference type="ARBA" id="ARBA00001971"/>
    </source>
</evidence>
<feature type="transmembrane region" description="Helical" evidence="8">
    <location>
        <begin position="38"/>
        <end position="56"/>
    </location>
</feature>
<feature type="transmembrane region" description="Helical" evidence="8">
    <location>
        <begin position="68"/>
        <end position="88"/>
    </location>
</feature>
<dbReference type="PANTHER" id="PTHR24305">
    <property type="entry name" value="CYTOCHROME P450"/>
    <property type="match status" value="1"/>
</dbReference>
<evidence type="ECO:0000256" key="8">
    <source>
        <dbReference type="SAM" id="Phobius"/>
    </source>
</evidence>
<dbReference type="AlphaFoldDB" id="A0A2J6R492"/>
<evidence type="ECO:0000256" key="4">
    <source>
        <dbReference type="ARBA" id="ARBA00023002"/>
    </source>
</evidence>